<comment type="caution">
    <text evidence="1">The sequence shown here is derived from an EMBL/GenBank/DDBJ whole genome shotgun (WGS) entry which is preliminary data.</text>
</comment>
<protein>
    <submittedName>
        <fullName evidence="1">Uncharacterized protein</fullName>
    </submittedName>
</protein>
<sequence>MVECIANFSEEGFSYFCRVCASETKEPGRQFTFVCSRQSVFHCPGCMGTYFEGFKTPKFNSASPSPQRFEVCGNTYQSIADLLRHTCEAFWTAVIQMSVLPELFCCLFTFRRSHETTRFRSRNIIAVIVRKHFGGKFVLKCMINL</sequence>
<reference evidence="1" key="1">
    <citation type="submission" date="2020-08" db="EMBL/GenBank/DDBJ databases">
        <title>Multicomponent nature underlies the extraordinary mechanical properties of spider dragline silk.</title>
        <authorList>
            <person name="Kono N."/>
            <person name="Nakamura H."/>
            <person name="Mori M."/>
            <person name="Yoshida Y."/>
            <person name="Ohtoshi R."/>
            <person name="Malay A.D."/>
            <person name="Moran D.A.P."/>
            <person name="Tomita M."/>
            <person name="Numata K."/>
            <person name="Arakawa K."/>
        </authorList>
    </citation>
    <scope>NUCLEOTIDE SEQUENCE</scope>
</reference>
<evidence type="ECO:0000313" key="1">
    <source>
        <dbReference type="EMBL" id="GFY63158.1"/>
    </source>
</evidence>
<dbReference type="Proteomes" id="UP000886998">
    <property type="component" value="Unassembled WGS sequence"/>
</dbReference>
<keyword evidence="2" id="KW-1185">Reference proteome</keyword>
<dbReference type="AlphaFoldDB" id="A0A8X6Y007"/>
<organism evidence="1 2">
    <name type="scientific">Trichonephila inaurata madagascariensis</name>
    <dbReference type="NCBI Taxonomy" id="2747483"/>
    <lineage>
        <taxon>Eukaryota</taxon>
        <taxon>Metazoa</taxon>
        <taxon>Ecdysozoa</taxon>
        <taxon>Arthropoda</taxon>
        <taxon>Chelicerata</taxon>
        <taxon>Arachnida</taxon>
        <taxon>Araneae</taxon>
        <taxon>Araneomorphae</taxon>
        <taxon>Entelegynae</taxon>
        <taxon>Araneoidea</taxon>
        <taxon>Nephilidae</taxon>
        <taxon>Trichonephila</taxon>
        <taxon>Trichonephila inaurata</taxon>
    </lineage>
</organism>
<evidence type="ECO:0000313" key="2">
    <source>
        <dbReference type="Proteomes" id="UP000886998"/>
    </source>
</evidence>
<accession>A0A8X6Y007</accession>
<proteinExistence type="predicted"/>
<name>A0A8X6Y007_9ARAC</name>
<dbReference type="EMBL" id="BMAV01014636">
    <property type="protein sequence ID" value="GFY63158.1"/>
    <property type="molecule type" value="Genomic_DNA"/>
</dbReference>
<gene>
    <name evidence="1" type="ORF">TNIN_411881</name>
</gene>